<comment type="caution">
    <text evidence="1">The sequence shown here is derived from an EMBL/GenBank/DDBJ whole genome shotgun (WGS) entry which is preliminary data.</text>
</comment>
<dbReference type="Proteomes" id="UP000222542">
    <property type="component" value="Unassembled WGS sequence"/>
</dbReference>
<dbReference type="EMBL" id="AYRZ02000011">
    <property type="protein sequence ID" value="PHT67660.1"/>
    <property type="molecule type" value="Genomic_DNA"/>
</dbReference>
<protein>
    <submittedName>
        <fullName evidence="1">Uncharacterized protein</fullName>
    </submittedName>
</protein>
<reference evidence="1 2" key="1">
    <citation type="journal article" date="2014" name="Nat. Genet.">
        <title>Genome sequence of the hot pepper provides insights into the evolution of pungency in Capsicum species.</title>
        <authorList>
            <person name="Kim S."/>
            <person name="Park M."/>
            <person name="Yeom S.I."/>
            <person name="Kim Y.M."/>
            <person name="Lee J.M."/>
            <person name="Lee H.A."/>
            <person name="Seo E."/>
            <person name="Choi J."/>
            <person name="Cheong K."/>
            <person name="Kim K.T."/>
            <person name="Jung K."/>
            <person name="Lee G.W."/>
            <person name="Oh S.K."/>
            <person name="Bae C."/>
            <person name="Kim S.B."/>
            <person name="Lee H.Y."/>
            <person name="Kim S.Y."/>
            <person name="Kim M.S."/>
            <person name="Kang B.C."/>
            <person name="Jo Y.D."/>
            <person name="Yang H.B."/>
            <person name="Jeong H.J."/>
            <person name="Kang W.H."/>
            <person name="Kwon J.K."/>
            <person name="Shin C."/>
            <person name="Lim J.Y."/>
            <person name="Park J.H."/>
            <person name="Huh J.H."/>
            <person name="Kim J.S."/>
            <person name="Kim B.D."/>
            <person name="Cohen O."/>
            <person name="Paran I."/>
            <person name="Suh M.C."/>
            <person name="Lee S.B."/>
            <person name="Kim Y.K."/>
            <person name="Shin Y."/>
            <person name="Noh S.J."/>
            <person name="Park J."/>
            <person name="Seo Y.S."/>
            <person name="Kwon S.Y."/>
            <person name="Kim H.A."/>
            <person name="Park J.M."/>
            <person name="Kim H.J."/>
            <person name="Choi S.B."/>
            <person name="Bosland P.W."/>
            <person name="Reeves G."/>
            <person name="Jo S.H."/>
            <person name="Lee B.W."/>
            <person name="Cho H.T."/>
            <person name="Choi H.S."/>
            <person name="Lee M.S."/>
            <person name="Yu Y."/>
            <person name="Do Choi Y."/>
            <person name="Park B.S."/>
            <person name="van Deynze A."/>
            <person name="Ashrafi H."/>
            <person name="Hill T."/>
            <person name="Kim W.T."/>
            <person name="Pai H.S."/>
            <person name="Ahn H.K."/>
            <person name="Yeam I."/>
            <person name="Giovannoni J.J."/>
            <person name="Rose J.K."/>
            <person name="Sorensen I."/>
            <person name="Lee S.J."/>
            <person name="Kim R.W."/>
            <person name="Choi I.Y."/>
            <person name="Choi B.S."/>
            <person name="Lim J.S."/>
            <person name="Lee Y.H."/>
            <person name="Choi D."/>
        </authorList>
    </citation>
    <scope>NUCLEOTIDE SEQUENCE [LARGE SCALE GENOMIC DNA]</scope>
    <source>
        <strain evidence="2">cv. CM334</strain>
    </source>
</reference>
<dbReference type="AlphaFoldDB" id="A0A2G2YD39"/>
<accession>A0A2G2YD39</accession>
<reference evidence="1 2" key="2">
    <citation type="journal article" date="2017" name="Genome Biol.">
        <title>New reference genome sequences of hot pepper reveal the massive evolution of plant disease-resistance genes by retroduplication.</title>
        <authorList>
            <person name="Kim S."/>
            <person name="Park J."/>
            <person name="Yeom S.I."/>
            <person name="Kim Y.M."/>
            <person name="Seo E."/>
            <person name="Kim K.T."/>
            <person name="Kim M.S."/>
            <person name="Lee J.M."/>
            <person name="Cheong K."/>
            <person name="Shin H.S."/>
            <person name="Kim S.B."/>
            <person name="Han K."/>
            <person name="Lee J."/>
            <person name="Park M."/>
            <person name="Lee H.A."/>
            <person name="Lee H.Y."/>
            <person name="Lee Y."/>
            <person name="Oh S."/>
            <person name="Lee J.H."/>
            <person name="Choi E."/>
            <person name="Choi E."/>
            <person name="Lee S.E."/>
            <person name="Jeon J."/>
            <person name="Kim H."/>
            <person name="Choi G."/>
            <person name="Song H."/>
            <person name="Lee J."/>
            <person name="Lee S.C."/>
            <person name="Kwon J.K."/>
            <person name="Lee H.Y."/>
            <person name="Koo N."/>
            <person name="Hong Y."/>
            <person name="Kim R.W."/>
            <person name="Kang W.H."/>
            <person name="Huh J.H."/>
            <person name="Kang B.C."/>
            <person name="Yang T.J."/>
            <person name="Lee Y.H."/>
            <person name="Bennetzen J.L."/>
            <person name="Choi D."/>
        </authorList>
    </citation>
    <scope>NUCLEOTIDE SEQUENCE [LARGE SCALE GENOMIC DNA]</scope>
    <source>
        <strain evidence="2">cv. CM334</strain>
    </source>
</reference>
<dbReference type="Gramene" id="PHT67660">
    <property type="protein sequence ID" value="PHT67660"/>
    <property type="gene ID" value="T459_27147"/>
</dbReference>
<proteinExistence type="predicted"/>
<sequence>MDSTVQPGILVYPNLNSSNDKIHYSNVVDGTHEMGSDQKLVESEVEKNSSNRETLLQPSDHLVHCELKKLEIHRAHPIDAQAQLIPTINPVHQPNDLSPQRNQDSQPHQITPFVELDSVAQESVAAERKFGAPAEMVVDPATGETAGEATTLVLNNIS</sequence>
<organism evidence="1 2">
    <name type="scientific">Capsicum annuum</name>
    <name type="common">Capsicum pepper</name>
    <dbReference type="NCBI Taxonomy" id="4072"/>
    <lineage>
        <taxon>Eukaryota</taxon>
        <taxon>Viridiplantae</taxon>
        <taxon>Streptophyta</taxon>
        <taxon>Embryophyta</taxon>
        <taxon>Tracheophyta</taxon>
        <taxon>Spermatophyta</taxon>
        <taxon>Magnoliopsida</taxon>
        <taxon>eudicotyledons</taxon>
        <taxon>Gunneridae</taxon>
        <taxon>Pentapetalae</taxon>
        <taxon>asterids</taxon>
        <taxon>lamiids</taxon>
        <taxon>Solanales</taxon>
        <taxon>Solanaceae</taxon>
        <taxon>Solanoideae</taxon>
        <taxon>Capsiceae</taxon>
        <taxon>Capsicum</taxon>
    </lineage>
</organism>
<evidence type="ECO:0000313" key="2">
    <source>
        <dbReference type="Proteomes" id="UP000222542"/>
    </source>
</evidence>
<name>A0A2G2YD39_CAPAN</name>
<keyword evidence="2" id="KW-1185">Reference proteome</keyword>
<gene>
    <name evidence="1" type="ORF">T459_27147</name>
</gene>
<evidence type="ECO:0000313" key="1">
    <source>
        <dbReference type="EMBL" id="PHT67660.1"/>
    </source>
</evidence>